<dbReference type="Pfam" id="PF00149">
    <property type="entry name" value="Metallophos"/>
    <property type="match status" value="1"/>
</dbReference>
<proteinExistence type="predicted"/>
<dbReference type="SUPFAM" id="SSF56300">
    <property type="entry name" value="Metallo-dependent phosphatases"/>
    <property type="match status" value="1"/>
</dbReference>
<dbReference type="STRING" id="520762.AN619_14830"/>
<dbReference type="OrthoDB" id="2111073at2"/>
<reference evidence="2 3" key="1">
    <citation type="submission" date="2015-12" db="EMBL/GenBank/DDBJ databases">
        <title>Draft genome sequence of the thermoanaerobe Thermotalea metallivorans, an isolate from the runoff channel of the Great Artesian Basin, Australia.</title>
        <authorList>
            <person name="Patel B.K."/>
        </authorList>
    </citation>
    <scope>NUCLEOTIDE SEQUENCE [LARGE SCALE GENOMIC DNA]</scope>
    <source>
        <strain evidence="2 3">B2-1</strain>
    </source>
</reference>
<gene>
    <name evidence="2" type="ORF">AN619_14830</name>
</gene>
<dbReference type="GO" id="GO:0016787">
    <property type="term" value="F:hydrolase activity"/>
    <property type="evidence" value="ECO:0007669"/>
    <property type="project" value="InterPro"/>
</dbReference>
<evidence type="ECO:0000313" key="2">
    <source>
        <dbReference type="EMBL" id="KXG75729.1"/>
    </source>
</evidence>
<organism evidence="2 3">
    <name type="scientific">Thermotalea metallivorans</name>
    <dbReference type="NCBI Taxonomy" id="520762"/>
    <lineage>
        <taxon>Bacteria</taxon>
        <taxon>Bacillati</taxon>
        <taxon>Bacillota</taxon>
        <taxon>Clostridia</taxon>
        <taxon>Peptostreptococcales</taxon>
        <taxon>Thermotaleaceae</taxon>
        <taxon>Thermotalea</taxon>
    </lineage>
</organism>
<comment type="caution">
    <text evidence="2">The sequence shown here is derived from an EMBL/GenBank/DDBJ whole genome shotgun (WGS) entry which is preliminary data.</text>
</comment>
<dbReference type="Proteomes" id="UP000070456">
    <property type="component" value="Unassembled WGS sequence"/>
</dbReference>
<dbReference type="Gene3D" id="3.60.21.10">
    <property type="match status" value="1"/>
</dbReference>
<dbReference type="InterPro" id="IPR029052">
    <property type="entry name" value="Metallo-depent_PP-like"/>
</dbReference>
<accession>A0A140L5A4</accession>
<sequence length="198" mass="22978">MGELWKVLYYLTGGIYIPNEIKDSSVKILHISDTPSMIYNDLIGLVKIVKPHILIHTGDIVDDVKLELLPQHVQKYKARANYFLKALSHHVQDRMIIALGNHDHREVLHPIPHMEVYEEGKVLELYGMKIGLAHRCERLPETCDFYMYGHCKTCIGDESYLNGIHHINIIKVENREVIKLFYPSGTDDYRLRRSKMGI</sequence>
<keyword evidence="3" id="KW-1185">Reference proteome</keyword>
<name>A0A140L5A4_9FIRM</name>
<evidence type="ECO:0000259" key="1">
    <source>
        <dbReference type="Pfam" id="PF00149"/>
    </source>
</evidence>
<dbReference type="InterPro" id="IPR004843">
    <property type="entry name" value="Calcineurin-like_PHP"/>
</dbReference>
<feature type="domain" description="Calcineurin-like phosphoesterase" evidence="1">
    <location>
        <begin position="27"/>
        <end position="117"/>
    </location>
</feature>
<evidence type="ECO:0000313" key="3">
    <source>
        <dbReference type="Proteomes" id="UP000070456"/>
    </source>
</evidence>
<protein>
    <recommendedName>
        <fullName evidence="1">Calcineurin-like phosphoesterase domain-containing protein</fullName>
    </recommendedName>
</protein>
<dbReference type="AlphaFoldDB" id="A0A140L5A4"/>
<dbReference type="RefSeq" id="WP_068556086.1">
    <property type="nucleotide sequence ID" value="NZ_LOEE01000031.1"/>
</dbReference>
<dbReference type="EMBL" id="LOEE01000031">
    <property type="protein sequence ID" value="KXG75729.1"/>
    <property type="molecule type" value="Genomic_DNA"/>
</dbReference>